<gene>
    <name evidence="2" type="ORF">NEF87_001510</name>
</gene>
<organism evidence="2 3">
    <name type="scientific">Candidatus Lokiarchaeum ossiferum</name>
    <dbReference type="NCBI Taxonomy" id="2951803"/>
    <lineage>
        <taxon>Archaea</taxon>
        <taxon>Promethearchaeati</taxon>
        <taxon>Promethearchaeota</taxon>
        <taxon>Promethearchaeia</taxon>
        <taxon>Promethearchaeales</taxon>
        <taxon>Promethearchaeaceae</taxon>
        <taxon>Candidatus Lokiarchaeum</taxon>
    </lineage>
</organism>
<evidence type="ECO:0000256" key="1">
    <source>
        <dbReference type="SAM" id="Phobius"/>
    </source>
</evidence>
<sequence length="239" mass="27763">MKKSTQKPVILLLIISILVQNQGNMSFCQGSQSDYNVSNGDVFIWEFNDVDFVDNNYYIKFIIQEIYTNNSIIGEIERYYPFLNVSISETASDTSIINPKEEIYLLPDFGFFGLEFNQSIFVNTSQLQYYEESGVQTDFIKIVDQEIECFALSVNGKEIWIEKTMGVVVKVDYVKVYTLELVSWENVNLIEFAQARHFEDSKNSIYYILVSVAIAGLFIASHLMIRNYKKRKFLKKKDL</sequence>
<keyword evidence="1" id="KW-0812">Transmembrane</keyword>
<dbReference type="Proteomes" id="UP001208689">
    <property type="component" value="Chromosome"/>
</dbReference>
<reference evidence="2" key="1">
    <citation type="submission" date="2022-09" db="EMBL/GenBank/DDBJ databases">
        <title>Actin cytoskeleton and complex cell architecture in an #Asgard archaeon.</title>
        <authorList>
            <person name="Ponce Toledo R.I."/>
            <person name="Schleper C."/>
            <person name="Rodrigues Oliveira T."/>
            <person name="Wollweber F."/>
            <person name="Xu J."/>
            <person name="Rittmann S."/>
            <person name="Klingl A."/>
            <person name="Pilhofer M."/>
        </authorList>
    </citation>
    <scope>NUCLEOTIDE SEQUENCE</scope>
    <source>
        <strain evidence="2">B-35</strain>
    </source>
</reference>
<accession>A0ABY6HNX1</accession>
<dbReference type="EMBL" id="CP104013">
    <property type="protein sequence ID" value="UYP45225.1"/>
    <property type="molecule type" value="Genomic_DNA"/>
</dbReference>
<name>A0ABY6HNX1_9ARCH</name>
<keyword evidence="1" id="KW-1133">Transmembrane helix</keyword>
<evidence type="ECO:0000313" key="2">
    <source>
        <dbReference type="EMBL" id="UYP45225.1"/>
    </source>
</evidence>
<proteinExistence type="predicted"/>
<protein>
    <submittedName>
        <fullName evidence="2">Uncharacterized protein</fullName>
    </submittedName>
</protein>
<evidence type="ECO:0000313" key="3">
    <source>
        <dbReference type="Proteomes" id="UP001208689"/>
    </source>
</evidence>
<keyword evidence="3" id="KW-1185">Reference proteome</keyword>
<feature type="transmembrane region" description="Helical" evidence="1">
    <location>
        <begin position="205"/>
        <end position="225"/>
    </location>
</feature>
<keyword evidence="1" id="KW-0472">Membrane</keyword>